<comment type="caution">
    <text evidence="3">The sequence shown here is derived from an EMBL/GenBank/DDBJ whole genome shotgun (WGS) entry which is preliminary data.</text>
</comment>
<name>A0A834L0P7_ORYME</name>
<feature type="region of interest" description="Disordered" evidence="1">
    <location>
        <begin position="94"/>
        <end position="203"/>
    </location>
</feature>
<evidence type="ECO:0000256" key="2">
    <source>
        <dbReference type="SAM" id="Phobius"/>
    </source>
</evidence>
<reference evidence="3" key="1">
    <citation type="journal article" name="BMC Genomics">
        <title>Long-read sequencing and de novo genome assembly of marine medaka (Oryzias melastigma).</title>
        <authorList>
            <person name="Liang P."/>
            <person name="Saqib H.S.A."/>
            <person name="Ni X."/>
            <person name="Shen Y."/>
        </authorList>
    </citation>
    <scope>NUCLEOTIDE SEQUENCE</scope>
    <source>
        <strain evidence="3">Bigg-433</strain>
    </source>
</reference>
<evidence type="ECO:0000313" key="3">
    <source>
        <dbReference type="EMBL" id="KAF6737605.1"/>
    </source>
</evidence>
<keyword evidence="2" id="KW-0812">Transmembrane</keyword>
<dbReference type="AlphaFoldDB" id="A0A834L0P7"/>
<evidence type="ECO:0000313" key="4">
    <source>
        <dbReference type="Proteomes" id="UP000646548"/>
    </source>
</evidence>
<gene>
    <name evidence="3" type="ORF">FQA47_012469</name>
</gene>
<sequence>MIEDRSRNLRTDDHSGSVKQILPCSIVALFIIFTCLPPLPPSGESLSSSRLSLLRRSSTPPPSPRVSVLFGHPFSGSALLTPYNRGRLSSEPCCSTLAPPLPDSLSDASSDEAPRRRSAPEGLSGIPEVVVHPPEEEEESFRRENLQEEPPGKDRHASASASALTSSSLDHNLILGSGVGCDPLSSSRTQKPNPVAAHASMTS</sequence>
<proteinExistence type="predicted"/>
<dbReference type="EMBL" id="WKFB01000054">
    <property type="protein sequence ID" value="KAF6737605.1"/>
    <property type="molecule type" value="Genomic_DNA"/>
</dbReference>
<accession>A0A834L0P7</accession>
<keyword evidence="2" id="KW-1133">Transmembrane helix</keyword>
<evidence type="ECO:0000256" key="1">
    <source>
        <dbReference type="SAM" id="MobiDB-lite"/>
    </source>
</evidence>
<feature type="transmembrane region" description="Helical" evidence="2">
    <location>
        <begin position="21"/>
        <end position="39"/>
    </location>
</feature>
<protein>
    <submittedName>
        <fullName evidence="3">Uncharacterized protein</fullName>
    </submittedName>
</protein>
<organism evidence="3 4">
    <name type="scientific">Oryzias melastigma</name>
    <name type="common">Marine medaka</name>
    <dbReference type="NCBI Taxonomy" id="30732"/>
    <lineage>
        <taxon>Eukaryota</taxon>
        <taxon>Metazoa</taxon>
        <taxon>Chordata</taxon>
        <taxon>Craniata</taxon>
        <taxon>Vertebrata</taxon>
        <taxon>Euteleostomi</taxon>
        <taxon>Actinopterygii</taxon>
        <taxon>Neopterygii</taxon>
        <taxon>Teleostei</taxon>
        <taxon>Neoteleostei</taxon>
        <taxon>Acanthomorphata</taxon>
        <taxon>Ovalentaria</taxon>
        <taxon>Atherinomorphae</taxon>
        <taxon>Beloniformes</taxon>
        <taxon>Adrianichthyidae</taxon>
        <taxon>Oryziinae</taxon>
        <taxon>Oryzias</taxon>
    </lineage>
</organism>
<feature type="compositionally biased region" description="Low complexity" evidence="1">
    <location>
        <begin position="158"/>
        <end position="169"/>
    </location>
</feature>
<keyword evidence="2" id="KW-0472">Membrane</keyword>
<feature type="compositionally biased region" description="Basic and acidic residues" evidence="1">
    <location>
        <begin position="140"/>
        <end position="157"/>
    </location>
</feature>
<dbReference type="Proteomes" id="UP000646548">
    <property type="component" value="Unassembled WGS sequence"/>
</dbReference>